<dbReference type="RefSeq" id="WP_204845178.1">
    <property type="nucleotide sequence ID" value="NZ_JAFBCL010000001.1"/>
</dbReference>
<evidence type="ECO:0000313" key="3">
    <source>
        <dbReference type="EMBL" id="QTR02840.1"/>
    </source>
</evidence>
<gene>
    <name evidence="3" type="ORF">J7S33_28110</name>
    <name evidence="2" type="ORF">JOE68_005413</name>
</gene>
<keyword evidence="1" id="KW-1133">Transmembrane helix</keyword>
<accession>A0A8T8HXB0</accession>
<reference evidence="2 5" key="1">
    <citation type="submission" date="2021-01" db="EMBL/GenBank/DDBJ databases">
        <title>Sequencing the genomes of 1000 actinobacteria strains.</title>
        <authorList>
            <person name="Klenk H.-P."/>
        </authorList>
    </citation>
    <scope>NUCLEOTIDE SEQUENCE [LARGE SCALE GENOMIC DNA]</scope>
    <source>
        <strain evidence="2 5">DSM 44581</strain>
    </source>
</reference>
<sequence>MTATQDPAELPRALAEARPALRPEVELGRAHRRGTTVVHHVKDPATGWFYRVGAREHAVLSLMDGAHTVSDISAAYAARFGRLLGPAQWQQVFTMLGNRHLLAGATDPAALAASRERRDASEKAGRSLLRRRVPLVHPAPLFERVAPRLGPLFSPWTVVPGLLVALAVVVYALAGFGSLRADIAAGPGLLVYLGPSLLVTWGLLVLHESAHGLACTRFGGTVGELGVMWRFPVLAPYCKTDDVVLMPRGRGVAVAFAGIYSNLVALAPFVLVHQLSEPGGFWRGFTAAVVLFGAVSGLVNLVPFLELDGYHMLNNALGTLDLRGESYRYWGLLLRDRSAAREYPAGDRWAYGVYGAASVLFGLGVAGTLAVVWFLTMRPWFGPLGATAVLVVEAVVLVALARRFARRRKVSA</sequence>
<dbReference type="Proteomes" id="UP001195724">
    <property type="component" value="Unassembled WGS sequence"/>
</dbReference>
<reference evidence="3" key="2">
    <citation type="submission" date="2021-04" db="EMBL/GenBank/DDBJ databases">
        <title>Saccharothrix algeriensis WGS.</title>
        <authorList>
            <person name="Stuskova K."/>
            <person name="Hakalova E."/>
            <person name="Tebbal A.B."/>
            <person name="Eichmeier A."/>
        </authorList>
    </citation>
    <scope>NUCLEOTIDE SEQUENCE</scope>
    <source>
        <strain evidence="3">NRRL B-24137</strain>
    </source>
</reference>
<protein>
    <submittedName>
        <fullName evidence="3">M50 family metallopeptidase</fullName>
    </submittedName>
    <submittedName>
        <fullName evidence="2">Peptide zinc metalloprotease protein</fullName>
    </submittedName>
</protein>
<dbReference type="AlphaFoldDB" id="A0A8T8HXB0"/>
<keyword evidence="5" id="KW-1185">Reference proteome</keyword>
<dbReference type="GO" id="GO:0008237">
    <property type="term" value="F:metallopeptidase activity"/>
    <property type="evidence" value="ECO:0007669"/>
    <property type="project" value="UniProtKB-KW"/>
</dbReference>
<dbReference type="Proteomes" id="UP000671828">
    <property type="component" value="Chromosome"/>
</dbReference>
<feature type="transmembrane region" description="Helical" evidence="1">
    <location>
        <begin position="380"/>
        <end position="401"/>
    </location>
</feature>
<feature type="transmembrane region" description="Helical" evidence="1">
    <location>
        <begin position="351"/>
        <end position="374"/>
    </location>
</feature>
<keyword evidence="2" id="KW-0645">Protease</keyword>
<keyword evidence="1" id="KW-0812">Transmembrane</keyword>
<evidence type="ECO:0000313" key="4">
    <source>
        <dbReference type="Proteomes" id="UP000671828"/>
    </source>
</evidence>
<keyword evidence="1" id="KW-0472">Membrane</keyword>
<evidence type="ECO:0000256" key="1">
    <source>
        <dbReference type="SAM" id="Phobius"/>
    </source>
</evidence>
<feature type="transmembrane region" description="Helical" evidence="1">
    <location>
        <begin position="153"/>
        <end position="177"/>
    </location>
</feature>
<evidence type="ECO:0000313" key="5">
    <source>
        <dbReference type="Proteomes" id="UP001195724"/>
    </source>
</evidence>
<dbReference type="EMBL" id="JAFBCL010000001">
    <property type="protein sequence ID" value="MBM7814548.1"/>
    <property type="molecule type" value="Genomic_DNA"/>
</dbReference>
<feature type="transmembrane region" description="Helical" evidence="1">
    <location>
        <begin position="284"/>
        <end position="305"/>
    </location>
</feature>
<keyword evidence="2" id="KW-0482">Metalloprotease</keyword>
<feature type="transmembrane region" description="Helical" evidence="1">
    <location>
        <begin position="189"/>
        <end position="207"/>
    </location>
</feature>
<feature type="transmembrane region" description="Helical" evidence="1">
    <location>
        <begin position="252"/>
        <end position="272"/>
    </location>
</feature>
<dbReference type="CDD" id="cd05709">
    <property type="entry name" value="S2P-M50"/>
    <property type="match status" value="1"/>
</dbReference>
<proteinExistence type="predicted"/>
<name>A0A8T8HXB0_9PSEU</name>
<dbReference type="EMBL" id="CP072788">
    <property type="protein sequence ID" value="QTR02840.1"/>
    <property type="molecule type" value="Genomic_DNA"/>
</dbReference>
<keyword evidence="2" id="KW-0378">Hydrolase</keyword>
<evidence type="ECO:0000313" key="2">
    <source>
        <dbReference type="EMBL" id="MBM7814548.1"/>
    </source>
</evidence>
<organism evidence="3 4">
    <name type="scientific">Saccharothrix algeriensis</name>
    <dbReference type="NCBI Taxonomy" id="173560"/>
    <lineage>
        <taxon>Bacteria</taxon>
        <taxon>Bacillati</taxon>
        <taxon>Actinomycetota</taxon>
        <taxon>Actinomycetes</taxon>
        <taxon>Pseudonocardiales</taxon>
        <taxon>Pseudonocardiaceae</taxon>
        <taxon>Saccharothrix</taxon>
    </lineage>
</organism>